<gene>
    <name evidence="7 10" type="primary">rnr</name>
    <name evidence="10" type="ORF">QO034_00780</name>
</gene>
<dbReference type="InterPro" id="IPR001900">
    <property type="entry name" value="RNase_II/R"/>
</dbReference>
<dbReference type="Pfam" id="PF00575">
    <property type="entry name" value="S1"/>
    <property type="match status" value="1"/>
</dbReference>
<feature type="domain" description="S1 motif" evidence="9">
    <location>
        <begin position="628"/>
        <end position="709"/>
    </location>
</feature>
<dbReference type="InterPro" id="IPR050180">
    <property type="entry name" value="RNR_Ribonuclease"/>
</dbReference>
<protein>
    <recommendedName>
        <fullName evidence="7">Ribonuclease R</fullName>
        <shortName evidence="7">RNase R</shortName>
        <ecNumber evidence="7">3.1.13.1</ecNumber>
    </recommendedName>
</protein>
<keyword evidence="2 7" id="KW-0963">Cytoplasm</keyword>
<evidence type="ECO:0000256" key="5">
    <source>
        <dbReference type="ARBA" id="ARBA00022839"/>
    </source>
</evidence>
<dbReference type="Gene3D" id="2.40.50.140">
    <property type="entry name" value="Nucleic acid-binding proteins"/>
    <property type="match status" value="1"/>
</dbReference>
<dbReference type="CDD" id="cd04471">
    <property type="entry name" value="S1_RNase_R"/>
    <property type="match status" value="1"/>
</dbReference>
<dbReference type="NCBIfam" id="TIGR00358">
    <property type="entry name" value="3_prime_RNase"/>
    <property type="match status" value="1"/>
</dbReference>
<name>A0ABT7F969_9RHOB</name>
<comment type="function">
    <text evidence="7">3'-5' exoribonuclease that releases 5'-nucleoside monophosphates and is involved in maturation of structured RNAs.</text>
</comment>
<dbReference type="PROSITE" id="PS50126">
    <property type="entry name" value="S1"/>
    <property type="match status" value="1"/>
</dbReference>
<keyword evidence="3 7" id="KW-0540">Nuclease</keyword>
<proteinExistence type="inferred from homology"/>
<evidence type="ECO:0000313" key="10">
    <source>
        <dbReference type="EMBL" id="MDK3071631.1"/>
    </source>
</evidence>
<dbReference type="SUPFAM" id="SSF50249">
    <property type="entry name" value="Nucleic acid-binding proteins"/>
    <property type="match status" value="2"/>
</dbReference>
<sequence>MTHIPTKAEILDWISANPTLSSKRDIAKAFGIKGAARIDLKRVLKELESEGHLERRKRSYGDPDRLPPVSVLQVKAPDKDGDLFARPLEWHGEGVEPIVLVVPRASDPALGEGDRILARLTVVKAEDHNYEARLIRRIGTNPRKILGVFRKGSEGGRIVPIDKAQGAEWTVPDANRFGAKDGELVEAEQAGPRTRLGLQRARIISRLGDPSAPRAVSLIAIHQHGIPDQFPDDVIAEADACKPLGLKGREDLRDLPLITIDPVDARDRDDACLALPDDDPKNPDGHVVWVAIADVAGYVHPGSALDREARNRGNSSYFPDRVVPMLPDRLSADLCSLHENVPRACVAVRMQLDKDGRKIAHRFVRGLMRSVASLNYAEVQAAVDGAPNDKTGPLLEPVLRPLYAAYAALARAREARQPLDLDLPERKIELSEDGEVTSVSFRERLDAHRLIEEFMILANVSAAETLIAKRSPLLFRVHEEPAPEKLDSLREIAQAAGFNLAKGQVLQTRHLNQLLRAAEGSDNDELINMSTLRSMTQAYYSPQNFGHFGLALQHYAHFTSPIRRYADLIVHRALISAHGWGKDGLSPQDIDGLEDTAVHISDTERRSMMAERDTTDRYLAAYLSERVGNEFTGRISGIARFGAFVKLDETGADGLVPVRSLGREFFHFDSDAGTLMGADTGFTIGIGQRVTVRLAQATPVTGGLELELLSVEGRNLPKGQGQGPAGRSPRRKAVRGKKKADKVKRKVARKRRQR</sequence>
<dbReference type="InterPro" id="IPR040476">
    <property type="entry name" value="CSD2"/>
</dbReference>
<evidence type="ECO:0000256" key="3">
    <source>
        <dbReference type="ARBA" id="ARBA00022722"/>
    </source>
</evidence>
<keyword evidence="6 7" id="KW-0694">RNA-binding</keyword>
<evidence type="ECO:0000256" key="1">
    <source>
        <dbReference type="ARBA" id="ARBA00001849"/>
    </source>
</evidence>
<evidence type="ECO:0000313" key="11">
    <source>
        <dbReference type="Proteomes" id="UP001227126"/>
    </source>
</evidence>
<dbReference type="Pfam" id="PF17876">
    <property type="entry name" value="CSD2"/>
    <property type="match status" value="1"/>
</dbReference>
<organism evidence="10 11">
    <name type="scientific">Sedimentitalea xiamensis</name>
    <dbReference type="NCBI Taxonomy" id="3050037"/>
    <lineage>
        <taxon>Bacteria</taxon>
        <taxon>Pseudomonadati</taxon>
        <taxon>Pseudomonadota</taxon>
        <taxon>Alphaproteobacteria</taxon>
        <taxon>Rhodobacterales</taxon>
        <taxon>Paracoccaceae</taxon>
        <taxon>Sedimentitalea</taxon>
    </lineage>
</organism>
<dbReference type="NCBIfam" id="TIGR02063">
    <property type="entry name" value="RNase_R"/>
    <property type="match status" value="1"/>
</dbReference>
<dbReference type="InterPro" id="IPR011805">
    <property type="entry name" value="RNase_R"/>
</dbReference>
<accession>A0ABT7F969</accession>
<dbReference type="EMBL" id="JASNJE010000001">
    <property type="protein sequence ID" value="MDK3071631.1"/>
    <property type="molecule type" value="Genomic_DNA"/>
</dbReference>
<reference evidence="10 11" key="1">
    <citation type="submission" date="2023-05" db="EMBL/GenBank/DDBJ databases">
        <title>Sedimentitalea sp. nov. JM2-8.</title>
        <authorList>
            <person name="Huang J."/>
        </authorList>
    </citation>
    <scope>NUCLEOTIDE SEQUENCE [LARGE SCALE GENOMIC DNA]</scope>
    <source>
        <strain evidence="10 11">JM2-8</strain>
    </source>
</reference>
<keyword evidence="4 7" id="KW-0378">Hydrolase</keyword>
<dbReference type="Proteomes" id="UP001227126">
    <property type="component" value="Unassembled WGS sequence"/>
</dbReference>
<comment type="subcellular location">
    <subcellularLocation>
        <location evidence="7">Cytoplasm</location>
    </subcellularLocation>
</comment>
<comment type="similarity">
    <text evidence="7">Belongs to the RNR ribonuclease family. RNase R subfamily.</text>
</comment>
<feature type="compositionally biased region" description="Basic residues" evidence="8">
    <location>
        <begin position="728"/>
        <end position="754"/>
    </location>
</feature>
<comment type="catalytic activity">
    <reaction evidence="1 7">
        <text>Exonucleolytic cleavage in the 3'- to 5'-direction to yield nucleoside 5'-phosphates.</text>
        <dbReference type="EC" id="3.1.13.1"/>
    </reaction>
</comment>
<dbReference type="PANTHER" id="PTHR23355">
    <property type="entry name" value="RIBONUCLEASE"/>
    <property type="match status" value="1"/>
</dbReference>
<dbReference type="SMART" id="SM00955">
    <property type="entry name" value="RNB"/>
    <property type="match status" value="1"/>
</dbReference>
<dbReference type="HAMAP" id="MF_01895">
    <property type="entry name" value="RNase_R"/>
    <property type="match status" value="1"/>
</dbReference>
<dbReference type="RefSeq" id="WP_284483585.1">
    <property type="nucleotide sequence ID" value="NZ_JASNJE010000001.1"/>
</dbReference>
<dbReference type="InterPro" id="IPR022966">
    <property type="entry name" value="RNase_II/R_CS"/>
</dbReference>
<keyword evidence="11" id="KW-1185">Reference proteome</keyword>
<evidence type="ECO:0000256" key="6">
    <source>
        <dbReference type="ARBA" id="ARBA00022884"/>
    </source>
</evidence>
<comment type="caution">
    <text evidence="10">The sequence shown here is derived from an EMBL/GenBank/DDBJ whole genome shotgun (WGS) entry which is preliminary data.</text>
</comment>
<evidence type="ECO:0000259" key="9">
    <source>
        <dbReference type="PROSITE" id="PS50126"/>
    </source>
</evidence>
<dbReference type="InterPro" id="IPR003029">
    <property type="entry name" value="S1_domain"/>
</dbReference>
<dbReference type="PROSITE" id="PS01175">
    <property type="entry name" value="RIBONUCLEASE_II"/>
    <property type="match status" value="1"/>
</dbReference>
<feature type="region of interest" description="Disordered" evidence="8">
    <location>
        <begin position="714"/>
        <end position="754"/>
    </location>
</feature>
<dbReference type="Pfam" id="PF00773">
    <property type="entry name" value="RNB"/>
    <property type="match status" value="1"/>
</dbReference>
<dbReference type="SMART" id="SM00316">
    <property type="entry name" value="S1"/>
    <property type="match status" value="1"/>
</dbReference>
<dbReference type="InterPro" id="IPR004476">
    <property type="entry name" value="RNase_II/RNase_R"/>
</dbReference>
<evidence type="ECO:0000256" key="4">
    <source>
        <dbReference type="ARBA" id="ARBA00022801"/>
    </source>
</evidence>
<evidence type="ECO:0000256" key="2">
    <source>
        <dbReference type="ARBA" id="ARBA00022490"/>
    </source>
</evidence>
<dbReference type="InterPro" id="IPR012340">
    <property type="entry name" value="NA-bd_OB-fold"/>
</dbReference>
<dbReference type="PANTHER" id="PTHR23355:SF9">
    <property type="entry name" value="DIS3-LIKE EXONUCLEASE 2"/>
    <property type="match status" value="1"/>
</dbReference>
<evidence type="ECO:0000256" key="8">
    <source>
        <dbReference type="SAM" id="MobiDB-lite"/>
    </source>
</evidence>
<keyword evidence="5 7" id="KW-0269">Exonuclease</keyword>
<dbReference type="EC" id="3.1.13.1" evidence="7"/>
<evidence type="ECO:0000256" key="7">
    <source>
        <dbReference type="HAMAP-Rule" id="MF_01895"/>
    </source>
</evidence>